<evidence type="ECO:0000256" key="7">
    <source>
        <dbReference type="ARBA" id="ARBA00047899"/>
    </source>
</evidence>
<evidence type="ECO:0000259" key="10">
    <source>
        <dbReference type="PROSITE" id="PS50011"/>
    </source>
</evidence>
<dbReference type="Pfam" id="PF00069">
    <property type="entry name" value="Pkinase"/>
    <property type="match status" value="1"/>
</dbReference>
<evidence type="ECO:0000313" key="11">
    <source>
        <dbReference type="EMBL" id="KAK9170453.1"/>
    </source>
</evidence>
<dbReference type="Gene3D" id="3.30.200.20">
    <property type="entry name" value="Phosphorylase Kinase, domain 1"/>
    <property type="match status" value="1"/>
</dbReference>
<comment type="caution">
    <text evidence="11">The sequence shown here is derived from an EMBL/GenBank/DDBJ whole genome shotgun (WGS) entry which is preliminary data.</text>
</comment>
<dbReference type="GO" id="GO:0005524">
    <property type="term" value="F:ATP binding"/>
    <property type="evidence" value="ECO:0007669"/>
    <property type="project" value="UniProtKB-KW"/>
</dbReference>
<dbReference type="GO" id="GO:0004674">
    <property type="term" value="F:protein serine/threonine kinase activity"/>
    <property type="evidence" value="ECO:0007669"/>
    <property type="project" value="UniProtKB-KW"/>
</dbReference>
<dbReference type="EC" id="2.7.11.1" evidence="1"/>
<proteinExistence type="predicted"/>
<evidence type="ECO:0000256" key="9">
    <source>
        <dbReference type="SAM" id="MobiDB-lite"/>
    </source>
</evidence>
<keyword evidence="6" id="KW-0067">ATP-binding</keyword>
<keyword evidence="12" id="KW-1185">Reference proteome</keyword>
<dbReference type="Proteomes" id="UP001420932">
    <property type="component" value="Unassembled WGS sequence"/>
</dbReference>
<dbReference type="SUPFAM" id="SSF56112">
    <property type="entry name" value="Protein kinase-like (PK-like)"/>
    <property type="match status" value="1"/>
</dbReference>
<comment type="catalytic activity">
    <reaction evidence="8">
        <text>L-seryl-[protein] + ATP = O-phospho-L-seryl-[protein] + ADP + H(+)</text>
        <dbReference type="Rhea" id="RHEA:17989"/>
        <dbReference type="Rhea" id="RHEA-COMP:9863"/>
        <dbReference type="Rhea" id="RHEA-COMP:11604"/>
        <dbReference type="ChEBI" id="CHEBI:15378"/>
        <dbReference type="ChEBI" id="CHEBI:29999"/>
        <dbReference type="ChEBI" id="CHEBI:30616"/>
        <dbReference type="ChEBI" id="CHEBI:83421"/>
        <dbReference type="ChEBI" id="CHEBI:456216"/>
        <dbReference type="EC" id="2.7.11.1"/>
    </reaction>
</comment>
<dbReference type="PANTHER" id="PTHR45637">
    <property type="entry name" value="FLIPPASE KINASE 1-RELATED"/>
    <property type="match status" value="1"/>
</dbReference>
<name>A0AAP0Q866_9MAGN</name>
<keyword evidence="2" id="KW-0723">Serine/threonine-protein kinase</keyword>
<protein>
    <recommendedName>
        <fullName evidence="1">non-specific serine/threonine protein kinase</fullName>
        <ecNumber evidence="1">2.7.11.1</ecNumber>
    </recommendedName>
</protein>
<sequence length="209" mass="23234">MASSSEEAPPTPEDLLSDELHRLSFTSATTSTTTNTTTPTDIHRSTSSGSSSTTTTWTSSSKPQYSTASSDPCWDSLRRLRSSPSNGGSAPLSFSDLQFLHRLGSGDIGSVYLAELRNSPDCAFFAAKIMDKKELESRNKEGRARTEREILQLLDHPFLPTLYACLESTRWFCLLTDFCPGGDLHVLRQRQPGKRFHESAVRFYASELW</sequence>
<feature type="region of interest" description="Disordered" evidence="9">
    <location>
        <begin position="1"/>
        <end position="72"/>
    </location>
</feature>
<evidence type="ECO:0000256" key="8">
    <source>
        <dbReference type="ARBA" id="ARBA00048679"/>
    </source>
</evidence>
<dbReference type="InterPro" id="IPR000719">
    <property type="entry name" value="Prot_kinase_dom"/>
</dbReference>
<comment type="catalytic activity">
    <reaction evidence="7">
        <text>L-threonyl-[protein] + ATP = O-phospho-L-threonyl-[protein] + ADP + H(+)</text>
        <dbReference type="Rhea" id="RHEA:46608"/>
        <dbReference type="Rhea" id="RHEA-COMP:11060"/>
        <dbReference type="Rhea" id="RHEA-COMP:11605"/>
        <dbReference type="ChEBI" id="CHEBI:15378"/>
        <dbReference type="ChEBI" id="CHEBI:30013"/>
        <dbReference type="ChEBI" id="CHEBI:30616"/>
        <dbReference type="ChEBI" id="CHEBI:61977"/>
        <dbReference type="ChEBI" id="CHEBI:456216"/>
        <dbReference type="EC" id="2.7.11.1"/>
    </reaction>
</comment>
<keyword evidence="3" id="KW-0808">Transferase</keyword>
<feature type="domain" description="Protein kinase" evidence="10">
    <location>
        <begin position="97"/>
        <end position="209"/>
    </location>
</feature>
<evidence type="ECO:0000256" key="3">
    <source>
        <dbReference type="ARBA" id="ARBA00022679"/>
    </source>
</evidence>
<evidence type="ECO:0000256" key="2">
    <source>
        <dbReference type="ARBA" id="ARBA00022527"/>
    </source>
</evidence>
<keyword evidence="4" id="KW-0547">Nucleotide-binding</keyword>
<reference evidence="11 12" key="1">
    <citation type="submission" date="2024-01" db="EMBL/GenBank/DDBJ databases">
        <title>Genome assemblies of Stephania.</title>
        <authorList>
            <person name="Yang L."/>
        </authorList>
    </citation>
    <scope>NUCLEOTIDE SEQUENCE [LARGE SCALE GENOMIC DNA]</scope>
    <source>
        <strain evidence="11">YNDBR</strain>
        <tissue evidence="11">Leaf</tissue>
    </source>
</reference>
<dbReference type="PROSITE" id="PS50011">
    <property type="entry name" value="PROTEIN_KINASE_DOM"/>
    <property type="match status" value="1"/>
</dbReference>
<organism evidence="11 12">
    <name type="scientific">Stephania yunnanensis</name>
    <dbReference type="NCBI Taxonomy" id="152371"/>
    <lineage>
        <taxon>Eukaryota</taxon>
        <taxon>Viridiplantae</taxon>
        <taxon>Streptophyta</taxon>
        <taxon>Embryophyta</taxon>
        <taxon>Tracheophyta</taxon>
        <taxon>Spermatophyta</taxon>
        <taxon>Magnoliopsida</taxon>
        <taxon>Ranunculales</taxon>
        <taxon>Menispermaceae</taxon>
        <taxon>Menispermoideae</taxon>
        <taxon>Cissampelideae</taxon>
        <taxon>Stephania</taxon>
    </lineage>
</organism>
<gene>
    <name evidence="11" type="ORF">Syun_002593</name>
</gene>
<evidence type="ECO:0000256" key="5">
    <source>
        <dbReference type="ARBA" id="ARBA00022777"/>
    </source>
</evidence>
<dbReference type="AlphaFoldDB" id="A0AAP0Q866"/>
<evidence type="ECO:0000256" key="6">
    <source>
        <dbReference type="ARBA" id="ARBA00022840"/>
    </source>
</evidence>
<evidence type="ECO:0000313" key="12">
    <source>
        <dbReference type="Proteomes" id="UP001420932"/>
    </source>
</evidence>
<feature type="compositionally biased region" description="Low complexity" evidence="9">
    <location>
        <begin position="24"/>
        <end position="61"/>
    </location>
</feature>
<keyword evidence="5" id="KW-0418">Kinase</keyword>
<evidence type="ECO:0000256" key="1">
    <source>
        <dbReference type="ARBA" id="ARBA00012513"/>
    </source>
</evidence>
<dbReference type="InterPro" id="IPR011009">
    <property type="entry name" value="Kinase-like_dom_sf"/>
</dbReference>
<evidence type="ECO:0000256" key="4">
    <source>
        <dbReference type="ARBA" id="ARBA00022741"/>
    </source>
</evidence>
<dbReference type="EMBL" id="JBBNAF010000001">
    <property type="protein sequence ID" value="KAK9170453.1"/>
    <property type="molecule type" value="Genomic_DNA"/>
</dbReference>
<accession>A0AAP0Q866</accession>